<dbReference type="EMBL" id="CP013344">
    <property type="protein sequence ID" value="AMU91482.1"/>
    <property type="molecule type" value="Genomic_DNA"/>
</dbReference>
<dbReference type="GO" id="GO:0022857">
    <property type="term" value="F:transmembrane transporter activity"/>
    <property type="evidence" value="ECO:0007669"/>
    <property type="project" value="InterPro"/>
</dbReference>
<evidence type="ECO:0000256" key="4">
    <source>
        <dbReference type="SAM" id="MobiDB-lite"/>
    </source>
</evidence>
<evidence type="ECO:0000313" key="7">
    <source>
        <dbReference type="EMBL" id="AMU91482.1"/>
    </source>
</evidence>
<reference evidence="7 8" key="2">
    <citation type="journal article" date="2016" name="Genome Announc.">
        <title>Complete Genome Sequence of Sphingopyxis macrogoltabida Strain 203N (NBRC 111659), a Polyethylene Glycol Degrader.</title>
        <authorList>
            <person name="Ohtsubo Y."/>
            <person name="Nonoyama S."/>
            <person name="Nagata Y."/>
            <person name="Numata M."/>
            <person name="Tsuchikane K."/>
            <person name="Hosoyama A."/>
            <person name="Yamazoe A."/>
            <person name="Tsuda M."/>
            <person name="Fujita N."/>
            <person name="Kawai F."/>
        </authorList>
    </citation>
    <scope>NUCLEOTIDE SEQUENCE [LARGE SCALE GENOMIC DNA]</scope>
    <source>
        <strain evidence="7 8">203N</strain>
    </source>
</reference>
<evidence type="ECO:0000256" key="1">
    <source>
        <dbReference type="ARBA" id="ARBA00022692"/>
    </source>
</evidence>
<keyword evidence="3 5" id="KW-0472">Membrane</keyword>
<feature type="transmembrane region" description="Helical" evidence="5">
    <location>
        <begin position="97"/>
        <end position="119"/>
    </location>
</feature>
<dbReference type="KEGG" id="smaz:LH19_20375"/>
<evidence type="ECO:0000256" key="5">
    <source>
        <dbReference type="SAM" id="Phobius"/>
    </source>
</evidence>
<accession>A0AAC9AWX6</accession>
<feature type="transmembrane region" description="Helical" evidence="5">
    <location>
        <begin position="265"/>
        <end position="281"/>
    </location>
</feature>
<feature type="transmembrane region" description="Helical" evidence="5">
    <location>
        <begin position="162"/>
        <end position="182"/>
    </location>
</feature>
<dbReference type="PANTHER" id="PTHR23521">
    <property type="entry name" value="TRANSPORTER MFS SUPERFAMILY"/>
    <property type="match status" value="1"/>
</dbReference>
<dbReference type="GO" id="GO:0005886">
    <property type="term" value="C:plasma membrane"/>
    <property type="evidence" value="ECO:0007669"/>
    <property type="project" value="TreeGrafter"/>
</dbReference>
<dbReference type="InterPro" id="IPR047200">
    <property type="entry name" value="MFS_YcaD-like"/>
</dbReference>
<feature type="transmembrane region" description="Helical" evidence="5">
    <location>
        <begin position="348"/>
        <end position="371"/>
    </location>
</feature>
<feature type="transmembrane region" description="Helical" evidence="5">
    <location>
        <begin position="39"/>
        <end position="59"/>
    </location>
</feature>
<evidence type="ECO:0000313" key="8">
    <source>
        <dbReference type="Proteomes" id="UP000076088"/>
    </source>
</evidence>
<feature type="transmembrane region" description="Helical" evidence="5">
    <location>
        <begin position="131"/>
        <end position="150"/>
    </location>
</feature>
<feature type="transmembrane region" description="Helical" evidence="5">
    <location>
        <begin position="202"/>
        <end position="224"/>
    </location>
</feature>
<dbReference type="Pfam" id="PF07690">
    <property type="entry name" value="MFS_1"/>
    <property type="match status" value="1"/>
</dbReference>
<evidence type="ECO:0000256" key="3">
    <source>
        <dbReference type="ARBA" id="ARBA00023136"/>
    </source>
</evidence>
<keyword evidence="2 5" id="KW-1133">Transmembrane helix</keyword>
<dbReference type="SUPFAM" id="SSF103473">
    <property type="entry name" value="MFS general substrate transporter"/>
    <property type="match status" value="1"/>
</dbReference>
<keyword evidence="8" id="KW-1185">Reference proteome</keyword>
<organism evidence="7 8">
    <name type="scientific">Sphingopyxis macrogoltabida</name>
    <name type="common">Sphingomonas macrogoltabidus</name>
    <dbReference type="NCBI Taxonomy" id="33050"/>
    <lineage>
        <taxon>Bacteria</taxon>
        <taxon>Pseudomonadati</taxon>
        <taxon>Pseudomonadota</taxon>
        <taxon>Alphaproteobacteria</taxon>
        <taxon>Sphingomonadales</taxon>
        <taxon>Sphingomonadaceae</taxon>
        <taxon>Sphingopyxis</taxon>
    </lineage>
</organism>
<dbReference type="InterPro" id="IPR020846">
    <property type="entry name" value="MFS_dom"/>
</dbReference>
<dbReference type="Proteomes" id="UP000076088">
    <property type="component" value="Chromosome"/>
</dbReference>
<dbReference type="CDD" id="cd17477">
    <property type="entry name" value="MFS_YcaD_like"/>
    <property type="match status" value="1"/>
</dbReference>
<feature type="domain" description="Major facilitator superfamily (MFS) profile" evidence="6">
    <location>
        <begin position="7"/>
        <end position="377"/>
    </location>
</feature>
<dbReference type="InterPro" id="IPR036259">
    <property type="entry name" value="MFS_trans_sf"/>
</dbReference>
<dbReference type="PANTHER" id="PTHR23521:SF3">
    <property type="entry name" value="MFS TRANSPORTER"/>
    <property type="match status" value="1"/>
</dbReference>
<gene>
    <name evidence="7" type="ORF">ATM17_20920</name>
</gene>
<dbReference type="PROSITE" id="PS50850">
    <property type="entry name" value="MFS"/>
    <property type="match status" value="1"/>
</dbReference>
<protein>
    <submittedName>
        <fullName evidence="7">MFS transporter</fullName>
    </submittedName>
</protein>
<proteinExistence type="predicted"/>
<feature type="transmembrane region" description="Helical" evidence="5">
    <location>
        <begin position="287"/>
        <end position="311"/>
    </location>
</feature>
<evidence type="ECO:0000256" key="2">
    <source>
        <dbReference type="ARBA" id="ARBA00022989"/>
    </source>
</evidence>
<reference evidence="8" key="1">
    <citation type="submission" date="2015-11" db="EMBL/GenBank/DDBJ databases">
        <title>Complete genome sequence of a polyethylene-glycol degrader Sphingopyxis macrogoltabida 203N (NBRC 111659).</title>
        <authorList>
            <person name="Yoshiyuki O."/>
            <person name="Shouta N."/>
            <person name="Nagata Y."/>
            <person name="Numata M."/>
            <person name="Tsuchikane K."/>
            <person name="Hosoyama A."/>
            <person name="Yamazoe A."/>
            <person name="Tsuda M."/>
            <person name="Fujita N."/>
            <person name="Kawai F."/>
        </authorList>
    </citation>
    <scope>NUCLEOTIDE SEQUENCE [LARGE SCALE GENOMIC DNA]</scope>
    <source>
        <strain evidence="8">203N</strain>
    </source>
</reference>
<dbReference type="Gene3D" id="1.20.1250.20">
    <property type="entry name" value="MFS general substrate transporter like domains"/>
    <property type="match status" value="2"/>
</dbReference>
<feature type="transmembrane region" description="Helical" evidence="5">
    <location>
        <begin position="71"/>
        <end position="91"/>
    </location>
</feature>
<feature type="region of interest" description="Disordered" evidence="4">
    <location>
        <begin position="401"/>
        <end position="422"/>
    </location>
</feature>
<sequence length="422" mass="43997">MFAMILPVRSLLVAIFVMMAGSGFLSTLIGLRLERAGSGTIIIGIVATAYFGGLVLGALRAGEVVRRVGHIRAFAAFVALLSASTLTYALLQHPALWMALRFVDGLCVAGVFICVESWLNDRAEPATRGAVLAGYMVALYSGQALGQLILRSGNSAPQIPFELASILISLAIIPVCLTRATAPQLEDAASVPLRRLVEASPLGVAGAGVTGLLLGAFYGLAAIYARRIGLDLADTAAFMTTVILGGVALQWPLGRLSDRYDRRRVILACFAATWMISIALASQPQGILLFGLGAAFGGLSFALYPLCVAYANDRLLPAERVAASGQLVLVYSSGAALGPLGAAASMSMIGAGGLFLFIALASAVMFTFGIWRAAIRPPVPADRQQDFQILPRTTPVAALLDPAGPESAAASTEQPQQQVTHG</sequence>
<evidence type="ECO:0000259" key="6">
    <source>
        <dbReference type="PROSITE" id="PS50850"/>
    </source>
</evidence>
<keyword evidence="1 5" id="KW-0812">Transmembrane</keyword>
<dbReference type="RefSeq" id="WP_054731531.1">
    <property type="nucleotide sequence ID" value="NZ_CP009429.1"/>
</dbReference>
<feature type="compositionally biased region" description="Polar residues" evidence="4">
    <location>
        <begin position="409"/>
        <end position="422"/>
    </location>
</feature>
<name>A0AAC9AWX6_SPHMC</name>
<dbReference type="AlphaFoldDB" id="A0AAC9AWX6"/>
<dbReference type="InterPro" id="IPR011701">
    <property type="entry name" value="MFS"/>
</dbReference>
<feature type="transmembrane region" description="Helical" evidence="5">
    <location>
        <begin position="323"/>
        <end position="342"/>
    </location>
</feature>
<feature type="transmembrane region" description="Helical" evidence="5">
    <location>
        <begin position="236"/>
        <end position="253"/>
    </location>
</feature>
<feature type="transmembrane region" description="Helical" evidence="5">
    <location>
        <begin position="12"/>
        <end position="33"/>
    </location>
</feature>